<reference evidence="3" key="1">
    <citation type="journal article" date="2019" name="Curr. Biol.">
        <title>Genome Sequence of Striga asiatica Provides Insight into the Evolution of Plant Parasitism.</title>
        <authorList>
            <person name="Yoshida S."/>
            <person name="Kim S."/>
            <person name="Wafula E.K."/>
            <person name="Tanskanen J."/>
            <person name="Kim Y.M."/>
            <person name="Honaas L."/>
            <person name="Yang Z."/>
            <person name="Spallek T."/>
            <person name="Conn C.E."/>
            <person name="Ichihashi Y."/>
            <person name="Cheong K."/>
            <person name="Cui S."/>
            <person name="Der J.P."/>
            <person name="Gundlach H."/>
            <person name="Jiao Y."/>
            <person name="Hori C."/>
            <person name="Ishida J.K."/>
            <person name="Kasahara H."/>
            <person name="Kiba T."/>
            <person name="Kim M.S."/>
            <person name="Koo N."/>
            <person name="Laohavisit A."/>
            <person name="Lee Y.H."/>
            <person name="Lumba S."/>
            <person name="McCourt P."/>
            <person name="Mortimer J.C."/>
            <person name="Mutuku J.M."/>
            <person name="Nomura T."/>
            <person name="Sasaki-Sekimoto Y."/>
            <person name="Seto Y."/>
            <person name="Wang Y."/>
            <person name="Wakatake T."/>
            <person name="Sakakibara H."/>
            <person name="Demura T."/>
            <person name="Yamaguchi S."/>
            <person name="Yoneyama K."/>
            <person name="Manabe R.I."/>
            <person name="Nelson D.C."/>
            <person name="Schulman A.H."/>
            <person name="Timko M.P."/>
            <person name="dePamphilis C.W."/>
            <person name="Choi D."/>
            <person name="Shirasu K."/>
        </authorList>
    </citation>
    <scope>NUCLEOTIDE SEQUENCE [LARGE SCALE GENOMIC DNA]</scope>
    <source>
        <strain evidence="3">cv. UVA1</strain>
    </source>
</reference>
<proteinExistence type="predicted"/>
<feature type="compositionally biased region" description="Polar residues" evidence="1">
    <location>
        <begin position="52"/>
        <end position="64"/>
    </location>
</feature>
<evidence type="ECO:0000313" key="2">
    <source>
        <dbReference type="EMBL" id="GER48846.1"/>
    </source>
</evidence>
<organism evidence="2 3">
    <name type="scientific">Striga asiatica</name>
    <name type="common">Asiatic witchweed</name>
    <name type="synonym">Buchnera asiatica</name>
    <dbReference type="NCBI Taxonomy" id="4170"/>
    <lineage>
        <taxon>Eukaryota</taxon>
        <taxon>Viridiplantae</taxon>
        <taxon>Streptophyta</taxon>
        <taxon>Embryophyta</taxon>
        <taxon>Tracheophyta</taxon>
        <taxon>Spermatophyta</taxon>
        <taxon>Magnoliopsida</taxon>
        <taxon>eudicotyledons</taxon>
        <taxon>Gunneridae</taxon>
        <taxon>Pentapetalae</taxon>
        <taxon>asterids</taxon>
        <taxon>lamiids</taxon>
        <taxon>Lamiales</taxon>
        <taxon>Orobanchaceae</taxon>
        <taxon>Buchnereae</taxon>
        <taxon>Striga</taxon>
    </lineage>
</organism>
<evidence type="ECO:0000256" key="1">
    <source>
        <dbReference type="SAM" id="MobiDB-lite"/>
    </source>
</evidence>
<evidence type="ECO:0000313" key="3">
    <source>
        <dbReference type="Proteomes" id="UP000325081"/>
    </source>
</evidence>
<feature type="compositionally biased region" description="Low complexity" evidence="1">
    <location>
        <begin position="65"/>
        <end position="79"/>
    </location>
</feature>
<feature type="region of interest" description="Disordered" evidence="1">
    <location>
        <begin position="1"/>
        <end position="22"/>
    </location>
</feature>
<feature type="compositionally biased region" description="Polar residues" evidence="1">
    <location>
        <begin position="80"/>
        <end position="97"/>
    </location>
</feature>
<keyword evidence="3" id="KW-1185">Reference proteome</keyword>
<protein>
    <submittedName>
        <fullName evidence="2">Protein TolB</fullName>
    </submittedName>
</protein>
<comment type="caution">
    <text evidence="2">The sequence shown here is derived from an EMBL/GenBank/DDBJ whole genome shotgun (WGS) entry which is preliminary data.</text>
</comment>
<dbReference type="AlphaFoldDB" id="A0A5A7QV57"/>
<sequence>MQLKGVLHSGKPPEHNQVRHRNFIYDEAPVVIVRTLRSSSSSPINRRRGINCSPSSGGRNQISYNSNSPAPSPHWSPSAVTTARNESSAIGRKSNSLVKPKPLSVETQRIKPDPVENRRSSLVQSPIL</sequence>
<feature type="compositionally biased region" description="Basic and acidic residues" evidence="1">
    <location>
        <begin position="108"/>
        <end position="119"/>
    </location>
</feature>
<dbReference type="Proteomes" id="UP000325081">
    <property type="component" value="Unassembled WGS sequence"/>
</dbReference>
<accession>A0A5A7QV57</accession>
<dbReference type="OrthoDB" id="1929599at2759"/>
<gene>
    <name evidence="2" type="ORF">STAS_26043</name>
</gene>
<name>A0A5A7QV57_STRAF</name>
<dbReference type="EMBL" id="BKCP01008316">
    <property type="protein sequence ID" value="GER48846.1"/>
    <property type="molecule type" value="Genomic_DNA"/>
</dbReference>
<feature type="region of interest" description="Disordered" evidence="1">
    <location>
        <begin position="36"/>
        <end position="128"/>
    </location>
</feature>